<dbReference type="InterPro" id="IPR036743">
    <property type="entry name" value="ARPC5_sf"/>
</dbReference>
<dbReference type="InterPro" id="IPR006789">
    <property type="entry name" value="ARPC5"/>
</dbReference>
<dbReference type="Pfam" id="PF04699">
    <property type="entry name" value="P16-Arc"/>
    <property type="match status" value="1"/>
</dbReference>
<comment type="similarity">
    <text evidence="2">Belongs to the ARPC5 family.</text>
</comment>
<organism evidence="6 7">
    <name type="scientific">Amblyomma americanum</name>
    <name type="common">Lone star tick</name>
    <dbReference type="NCBI Taxonomy" id="6943"/>
    <lineage>
        <taxon>Eukaryota</taxon>
        <taxon>Metazoa</taxon>
        <taxon>Ecdysozoa</taxon>
        <taxon>Arthropoda</taxon>
        <taxon>Chelicerata</taxon>
        <taxon>Arachnida</taxon>
        <taxon>Acari</taxon>
        <taxon>Parasitiformes</taxon>
        <taxon>Ixodida</taxon>
        <taxon>Ixodoidea</taxon>
        <taxon>Ixodidae</taxon>
        <taxon>Amblyomminae</taxon>
        <taxon>Amblyomma</taxon>
    </lineage>
</organism>
<dbReference type="SUPFAM" id="SSF69103">
    <property type="entry name" value="Arp2/3 complex 16 kDa subunit ARPC5"/>
    <property type="match status" value="1"/>
</dbReference>
<dbReference type="Gene3D" id="1.25.40.190">
    <property type="entry name" value="Actin-related protein 2/3 complex subunit 5"/>
    <property type="match status" value="1"/>
</dbReference>
<evidence type="ECO:0000313" key="7">
    <source>
        <dbReference type="Proteomes" id="UP001321473"/>
    </source>
</evidence>
<evidence type="ECO:0000256" key="1">
    <source>
        <dbReference type="ARBA" id="ARBA00004245"/>
    </source>
</evidence>
<feature type="compositionally biased region" description="Basic and acidic residues" evidence="5">
    <location>
        <begin position="9"/>
        <end position="26"/>
    </location>
</feature>
<evidence type="ECO:0000256" key="4">
    <source>
        <dbReference type="ARBA" id="ARBA00023212"/>
    </source>
</evidence>
<dbReference type="Proteomes" id="UP001321473">
    <property type="component" value="Unassembled WGS sequence"/>
</dbReference>
<evidence type="ECO:0000313" key="6">
    <source>
        <dbReference type="EMBL" id="KAK8768986.1"/>
    </source>
</evidence>
<comment type="subcellular location">
    <subcellularLocation>
        <location evidence="1">Cytoplasm</location>
        <location evidence="1">Cytoskeleton</location>
    </subcellularLocation>
</comment>
<gene>
    <name evidence="6" type="ORF">V5799_014552</name>
</gene>
<keyword evidence="3" id="KW-0963">Cytoplasm</keyword>
<reference evidence="6 7" key="1">
    <citation type="journal article" date="2023" name="Arcadia Sci">
        <title>De novo assembly of a long-read Amblyomma americanum tick genome.</title>
        <authorList>
            <person name="Chou S."/>
            <person name="Poskanzer K.E."/>
            <person name="Rollins M."/>
            <person name="Thuy-Boun P.S."/>
        </authorList>
    </citation>
    <scope>NUCLEOTIDE SEQUENCE [LARGE SCALE GENOMIC DNA]</scope>
    <source>
        <strain evidence="6">F_SG_1</strain>
        <tissue evidence="6">Salivary glands</tissue>
    </source>
</reference>
<comment type="caution">
    <text evidence="6">The sequence shown here is derived from an EMBL/GenBank/DDBJ whole genome shotgun (WGS) entry which is preliminary data.</text>
</comment>
<feature type="region of interest" description="Disordered" evidence="5">
    <location>
        <begin position="1"/>
        <end position="40"/>
    </location>
</feature>
<name>A0AAQ4E2Q1_AMBAM</name>
<dbReference type="GO" id="GO:0034314">
    <property type="term" value="P:Arp2/3 complex-mediated actin nucleation"/>
    <property type="evidence" value="ECO:0007669"/>
    <property type="project" value="InterPro"/>
</dbReference>
<protein>
    <recommendedName>
        <fullName evidence="8">Actin-related protein 2/3 complex subunit 5</fullName>
    </recommendedName>
</protein>
<dbReference type="GO" id="GO:0030833">
    <property type="term" value="P:regulation of actin filament polymerization"/>
    <property type="evidence" value="ECO:0007669"/>
    <property type="project" value="InterPro"/>
</dbReference>
<proteinExistence type="inferred from homology"/>
<keyword evidence="4" id="KW-0206">Cytoskeleton</keyword>
<evidence type="ECO:0000256" key="3">
    <source>
        <dbReference type="ARBA" id="ARBA00022490"/>
    </source>
</evidence>
<dbReference type="EMBL" id="JARKHS020023238">
    <property type="protein sequence ID" value="KAK8768986.1"/>
    <property type="molecule type" value="Genomic_DNA"/>
</dbReference>
<sequence>MSKNTESSAFRKIDIDQYNEDNYKEEEGLDAQSPPAGPDEQEVNHLLNQYPLFVSFAADSLRAGAARFEECPGETFLLSSADRKPVNRSPPFVGS</sequence>
<evidence type="ECO:0000256" key="5">
    <source>
        <dbReference type="SAM" id="MobiDB-lite"/>
    </source>
</evidence>
<accession>A0AAQ4E2Q1</accession>
<dbReference type="AlphaFoldDB" id="A0AAQ4E2Q1"/>
<keyword evidence="7" id="KW-1185">Reference proteome</keyword>
<dbReference type="GO" id="GO:0005885">
    <property type="term" value="C:Arp2/3 protein complex"/>
    <property type="evidence" value="ECO:0007669"/>
    <property type="project" value="InterPro"/>
</dbReference>
<evidence type="ECO:0008006" key="8">
    <source>
        <dbReference type="Google" id="ProtNLM"/>
    </source>
</evidence>
<evidence type="ECO:0000256" key="2">
    <source>
        <dbReference type="ARBA" id="ARBA00006084"/>
    </source>
</evidence>